<reference evidence="1" key="1">
    <citation type="journal article" date="2016" name="Nat. Genet.">
        <title>A high-quality carrot genome assembly provides new insights into carotenoid accumulation and asterid genome evolution.</title>
        <authorList>
            <person name="Iorizzo M."/>
            <person name="Ellison S."/>
            <person name="Senalik D."/>
            <person name="Zeng P."/>
            <person name="Satapoomin P."/>
            <person name="Huang J."/>
            <person name="Bowman M."/>
            <person name="Iovene M."/>
            <person name="Sanseverino W."/>
            <person name="Cavagnaro P."/>
            <person name="Yildiz M."/>
            <person name="Macko-Podgorni A."/>
            <person name="Moranska E."/>
            <person name="Grzebelus E."/>
            <person name="Grzebelus D."/>
            <person name="Ashrafi H."/>
            <person name="Zheng Z."/>
            <person name="Cheng S."/>
            <person name="Spooner D."/>
            <person name="Van Deynze A."/>
            <person name="Simon P."/>
        </authorList>
    </citation>
    <scope>NUCLEOTIDE SEQUENCE</scope>
    <source>
        <tissue evidence="1">Leaf</tissue>
    </source>
</reference>
<evidence type="ECO:0000313" key="2">
    <source>
        <dbReference type="Proteomes" id="UP000077755"/>
    </source>
</evidence>
<keyword evidence="2" id="KW-1185">Reference proteome</keyword>
<organism evidence="1 2">
    <name type="scientific">Daucus carota subsp. sativus</name>
    <name type="common">Carrot</name>
    <dbReference type="NCBI Taxonomy" id="79200"/>
    <lineage>
        <taxon>Eukaryota</taxon>
        <taxon>Viridiplantae</taxon>
        <taxon>Streptophyta</taxon>
        <taxon>Embryophyta</taxon>
        <taxon>Tracheophyta</taxon>
        <taxon>Spermatophyta</taxon>
        <taxon>Magnoliopsida</taxon>
        <taxon>eudicotyledons</taxon>
        <taxon>Gunneridae</taxon>
        <taxon>Pentapetalae</taxon>
        <taxon>asterids</taxon>
        <taxon>campanulids</taxon>
        <taxon>Apiales</taxon>
        <taxon>Apiaceae</taxon>
        <taxon>Apioideae</taxon>
        <taxon>Scandiceae</taxon>
        <taxon>Daucinae</taxon>
        <taxon>Daucus</taxon>
        <taxon>Daucus sect. Daucus</taxon>
    </lineage>
</organism>
<accession>A0AAF1B0W0</accession>
<name>A0AAF1B0W0_DAUCS</name>
<dbReference type="EMBL" id="CP093347">
    <property type="protein sequence ID" value="WOG99585.1"/>
    <property type="molecule type" value="Genomic_DNA"/>
</dbReference>
<sequence length="50" mass="5884">MDGKLTSYSNIIEEIEDKNLLRHSNEDLCKQVDNLQVSWLDEVEDTAYLR</sequence>
<evidence type="ECO:0000313" key="1">
    <source>
        <dbReference type="EMBL" id="WOG99585.1"/>
    </source>
</evidence>
<proteinExistence type="predicted"/>
<protein>
    <submittedName>
        <fullName evidence="1">Uncharacterized protein</fullName>
    </submittedName>
</protein>
<gene>
    <name evidence="1" type="ORF">DCAR_0518938</name>
</gene>
<reference evidence="1" key="2">
    <citation type="submission" date="2022-03" db="EMBL/GenBank/DDBJ databases">
        <title>Draft title - Genomic analysis of global carrot germplasm unveils the trajectory of domestication and the origin of high carotenoid orange carrot.</title>
        <authorList>
            <person name="Iorizzo M."/>
            <person name="Ellison S."/>
            <person name="Senalik D."/>
            <person name="Macko-Podgorni A."/>
            <person name="Grzebelus D."/>
            <person name="Bostan H."/>
            <person name="Rolling W."/>
            <person name="Curaba J."/>
            <person name="Simon P."/>
        </authorList>
    </citation>
    <scope>NUCLEOTIDE SEQUENCE</scope>
    <source>
        <tissue evidence="1">Leaf</tissue>
    </source>
</reference>
<dbReference type="AlphaFoldDB" id="A0AAF1B0W0"/>
<dbReference type="Proteomes" id="UP000077755">
    <property type="component" value="Chromosome 5"/>
</dbReference>